<dbReference type="InterPro" id="IPR040256">
    <property type="entry name" value="At4g02000-like"/>
</dbReference>
<dbReference type="PANTHER" id="PTHR31286:SF180">
    <property type="entry name" value="OS10G0362600 PROTEIN"/>
    <property type="match status" value="1"/>
</dbReference>
<name>A0A7J6VKF9_THATH</name>
<evidence type="ECO:0000313" key="3">
    <source>
        <dbReference type="EMBL" id="KAF5185403.1"/>
    </source>
</evidence>
<evidence type="ECO:0000313" key="4">
    <source>
        <dbReference type="Proteomes" id="UP000554482"/>
    </source>
</evidence>
<keyword evidence="4" id="KW-1185">Reference proteome</keyword>
<proteinExistence type="predicted"/>
<dbReference type="Proteomes" id="UP000554482">
    <property type="component" value="Unassembled WGS sequence"/>
</dbReference>
<dbReference type="InterPro" id="IPR025558">
    <property type="entry name" value="DUF4283"/>
</dbReference>
<feature type="domain" description="DUF4283" evidence="2">
    <location>
        <begin position="58"/>
        <end position="122"/>
    </location>
</feature>
<dbReference type="PANTHER" id="PTHR31286">
    <property type="entry name" value="GLYCINE-RICH CELL WALL STRUCTURAL PROTEIN 1.8-LIKE"/>
    <property type="match status" value="1"/>
</dbReference>
<dbReference type="AlphaFoldDB" id="A0A7J6VKF9"/>
<evidence type="ECO:0000259" key="2">
    <source>
        <dbReference type="Pfam" id="PF14111"/>
    </source>
</evidence>
<gene>
    <name evidence="3" type="ORF">FRX31_025010</name>
</gene>
<protein>
    <recommendedName>
        <fullName evidence="2">DUF4283 domain-containing protein</fullName>
    </recommendedName>
</protein>
<keyword evidence="1" id="KW-0175">Coiled coil</keyword>
<organism evidence="3 4">
    <name type="scientific">Thalictrum thalictroides</name>
    <name type="common">Rue-anemone</name>
    <name type="synonym">Anemone thalictroides</name>
    <dbReference type="NCBI Taxonomy" id="46969"/>
    <lineage>
        <taxon>Eukaryota</taxon>
        <taxon>Viridiplantae</taxon>
        <taxon>Streptophyta</taxon>
        <taxon>Embryophyta</taxon>
        <taxon>Tracheophyta</taxon>
        <taxon>Spermatophyta</taxon>
        <taxon>Magnoliopsida</taxon>
        <taxon>Ranunculales</taxon>
        <taxon>Ranunculaceae</taxon>
        <taxon>Thalictroideae</taxon>
        <taxon>Thalictrum</taxon>
    </lineage>
</organism>
<sequence>MLVGNTSVKENNSWASVLGRSVVGKEDLEYIEPTIVDGKPVVHVQSDQFAHIQDKYAKLVVGCFVGRRPAYSYVKEVVACTWKLKNMFTMKVYGDKMFTFEFSNEDDSKAVLDIGSFHVASQLDKTTEDRSRTSYGLCIEVDLKCKYPNHVDVVVDQKKVIRVAVEYNWRPRKCMECEVFAHNDAKCPKKQKVQAEKKAAIWLQKKEEEANLKEGEKVIEEKQTEVAIVEEKNEEVDEKDISLTKENEGAWQSPKRTHTCHHDTLEKGTQVVVVAGGNEGEHSPTLSLDTVRINQHTGGKDTRLKGQVAPKVTHRLVVAVANFQWVQAHTL</sequence>
<dbReference type="Pfam" id="PF14111">
    <property type="entry name" value="DUF4283"/>
    <property type="match status" value="1"/>
</dbReference>
<dbReference type="EMBL" id="JABWDY010030745">
    <property type="protein sequence ID" value="KAF5185403.1"/>
    <property type="molecule type" value="Genomic_DNA"/>
</dbReference>
<accession>A0A7J6VKF9</accession>
<feature type="coiled-coil region" evidence="1">
    <location>
        <begin position="203"/>
        <end position="239"/>
    </location>
</feature>
<evidence type="ECO:0000256" key="1">
    <source>
        <dbReference type="SAM" id="Coils"/>
    </source>
</evidence>
<comment type="caution">
    <text evidence="3">The sequence shown here is derived from an EMBL/GenBank/DDBJ whole genome shotgun (WGS) entry which is preliminary data.</text>
</comment>
<reference evidence="3 4" key="1">
    <citation type="submission" date="2020-06" db="EMBL/GenBank/DDBJ databases">
        <title>Transcriptomic and genomic resources for Thalictrum thalictroides and T. hernandezii: Facilitating candidate gene discovery in an emerging model plant lineage.</title>
        <authorList>
            <person name="Arias T."/>
            <person name="Riano-Pachon D.M."/>
            <person name="Di Stilio V.S."/>
        </authorList>
    </citation>
    <scope>NUCLEOTIDE SEQUENCE [LARGE SCALE GENOMIC DNA]</scope>
    <source>
        <strain evidence="4">cv. WT478/WT964</strain>
        <tissue evidence="3">Leaves</tissue>
    </source>
</reference>